<dbReference type="SMART" id="SM00717">
    <property type="entry name" value="SANT"/>
    <property type="match status" value="2"/>
</dbReference>
<dbReference type="InterPro" id="IPR009057">
    <property type="entry name" value="Homeodomain-like_sf"/>
</dbReference>
<dbReference type="GeneID" id="94835866"/>
<dbReference type="OrthoDB" id="2143914at2759"/>
<name>A0A1J4KLJ0_9EUKA</name>
<keyword evidence="4" id="KW-1185">Reference proteome</keyword>
<organism evidence="3 4">
    <name type="scientific">Tritrichomonas foetus</name>
    <dbReference type="NCBI Taxonomy" id="1144522"/>
    <lineage>
        <taxon>Eukaryota</taxon>
        <taxon>Metamonada</taxon>
        <taxon>Parabasalia</taxon>
        <taxon>Tritrichomonadida</taxon>
        <taxon>Tritrichomonadidae</taxon>
        <taxon>Tritrichomonas</taxon>
    </lineage>
</organism>
<dbReference type="PROSITE" id="PS51294">
    <property type="entry name" value="HTH_MYB"/>
    <property type="match status" value="2"/>
</dbReference>
<dbReference type="InterPro" id="IPR050560">
    <property type="entry name" value="MYB_TF"/>
</dbReference>
<dbReference type="RefSeq" id="XP_068363694.1">
    <property type="nucleotide sequence ID" value="XM_068501162.1"/>
</dbReference>
<dbReference type="PANTHER" id="PTHR45614:SF253">
    <property type="entry name" value="CHROMOSOME UNDETERMINED SCAFFOLD_38, WHOLE GENOME SHOTGUN SEQUENCE"/>
    <property type="match status" value="1"/>
</dbReference>
<protein>
    <submittedName>
        <fullName evidence="3">Myb-like DNA-binding domain containing protein</fullName>
    </submittedName>
</protein>
<feature type="domain" description="Myb-like" evidence="1">
    <location>
        <begin position="10"/>
        <end position="56"/>
    </location>
</feature>
<dbReference type="VEuPathDB" id="TrichDB:TRFO_20043"/>
<reference evidence="3" key="1">
    <citation type="submission" date="2016-10" db="EMBL/GenBank/DDBJ databases">
        <authorList>
            <person name="Benchimol M."/>
            <person name="Almeida L.G."/>
            <person name="Vasconcelos A.T."/>
            <person name="Perreira-Neves A."/>
            <person name="Rosa I.A."/>
            <person name="Tasca T."/>
            <person name="Bogo M.R."/>
            <person name="de Souza W."/>
        </authorList>
    </citation>
    <scope>NUCLEOTIDE SEQUENCE [LARGE SCALE GENOMIC DNA]</scope>
    <source>
        <strain evidence="3">K</strain>
    </source>
</reference>
<dbReference type="GO" id="GO:0000981">
    <property type="term" value="F:DNA-binding transcription factor activity, RNA polymerase II-specific"/>
    <property type="evidence" value="ECO:0007669"/>
    <property type="project" value="TreeGrafter"/>
</dbReference>
<proteinExistence type="predicted"/>
<dbReference type="PANTHER" id="PTHR45614">
    <property type="entry name" value="MYB PROTEIN-RELATED"/>
    <property type="match status" value="1"/>
</dbReference>
<dbReference type="CDD" id="cd00167">
    <property type="entry name" value="SANT"/>
    <property type="match status" value="2"/>
</dbReference>
<dbReference type="EMBL" id="MLAK01000607">
    <property type="protein sequence ID" value="OHT10558.1"/>
    <property type="molecule type" value="Genomic_DNA"/>
</dbReference>
<sequence length="178" mass="21110">MQFQQVVPARTKFTDIEDIKLLSIVRQMDKINWKSVSAMMGNRSARQCRERYNNYLSPTVQNKTWTPEEEELLLQSYDKYGPQWSLMTKFFKNRAAVNIKNHYAKLASNRQNKSKTNNEITETDYSEVSDSPIEFKDDQVQDFPLLEENYLPNDVFDFYTNLEDTNVLQALENWCEYC</sequence>
<evidence type="ECO:0000313" key="3">
    <source>
        <dbReference type="EMBL" id="OHT10558.1"/>
    </source>
</evidence>
<evidence type="ECO:0000313" key="4">
    <source>
        <dbReference type="Proteomes" id="UP000179807"/>
    </source>
</evidence>
<dbReference type="PROSITE" id="PS50090">
    <property type="entry name" value="MYB_LIKE"/>
    <property type="match status" value="2"/>
</dbReference>
<evidence type="ECO:0000259" key="1">
    <source>
        <dbReference type="PROSITE" id="PS50090"/>
    </source>
</evidence>
<evidence type="ECO:0000259" key="2">
    <source>
        <dbReference type="PROSITE" id="PS51294"/>
    </source>
</evidence>
<gene>
    <name evidence="3" type="ORF">TRFO_20043</name>
</gene>
<dbReference type="AlphaFoldDB" id="A0A1J4KLJ0"/>
<dbReference type="InterPro" id="IPR001005">
    <property type="entry name" value="SANT/Myb"/>
</dbReference>
<comment type="caution">
    <text evidence="3">The sequence shown here is derived from an EMBL/GenBank/DDBJ whole genome shotgun (WGS) entry which is preliminary data.</text>
</comment>
<dbReference type="GO" id="GO:0000978">
    <property type="term" value="F:RNA polymerase II cis-regulatory region sequence-specific DNA binding"/>
    <property type="evidence" value="ECO:0007669"/>
    <property type="project" value="TreeGrafter"/>
</dbReference>
<feature type="domain" description="HTH myb-type" evidence="2">
    <location>
        <begin position="10"/>
        <end position="60"/>
    </location>
</feature>
<dbReference type="SUPFAM" id="SSF46689">
    <property type="entry name" value="Homeodomain-like"/>
    <property type="match status" value="1"/>
</dbReference>
<dbReference type="Gene3D" id="1.10.10.60">
    <property type="entry name" value="Homeodomain-like"/>
    <property type="match status" value="2"/>
</dbReference>
<dbReference type="InterPro" id="IPR017930">
    <property type="entry name" value="Myb_dom"/>
</dbReference>
<dbReference type="Pfam" id="PF13921">
    <property type="entry name" value="Myb_DNA-bind_6"/>
    <property type="match status" value="1"/>
</dbReference>
<dbReference type="Proteomes" id="UP000179807">
    <property type="component" value="Unassembled WGS sequence"/>
</dbReference>
<accession>A0A1J4KLJ0</accession>
<feature type="domain" description="Myb-like" evidence="1">
    <location>
        <begin position="57"/>
        <end position="107"/>
    </location>
</feature>
<feature type="domain" description="HTH myb-type" evidence="2">
    <location>
        <begin position="64"/>
        <end position="111"/>
    </location>
</feature>
<dbReference type="GO" id="GO:0005634">
    <property type="term" value="C:nucleus"/>
    <property type="evidence" value="ECO:0007669"/>
    <property type="project" value="TreeGrafter"/>
</dbReference>